<sequence length="333" mass="33779">LFQKMGATSVVAGIAGFTAVVTTFSIIIVAYLVNDINTFYDDAIENLVNFKDMANSVWYEMKPAPAETLRHYRSIARSRRQFPPECNCGMQALDCPPGPPGMPGERGYPGEDGVPGKPGVDGHDGIAVSPEEEGRGGCIRCPVGRPGPPGLDGPIGLPGPPGEPGLGMAPTGEGPPGPAGPPGDPGPPGLPGEPGPPGKPGADTQFGVGPPGPPGPPGQPGPAGPPGRDGDAADSTLPGLPGPPGEPGSPGVPGPDGPPGEPGIEGTPGSDAAYCPCPPRTAVYSRVRSSAVKGFSLRHGLAKYRTSSRARVARKSARSANEKQRRRHNHNSN</sequence>
<reference evidence="6" key="2">
    <citation type="submission" date="2017-02" db="UniProtKB">
        <authorList>
            <consortium name="WormBaseParasite"/>
        </authorList>
    </citation>
    <scope>IDENTIFICATION</scope>
</reference>
<feature type="region of interest" description="Disordered" evidence="2">
    <location>
        <begin position="305"/>
        <end position="333"/>
    </location>
</feature>
<dbReference type="Proteomes" id="UP000035642">
    <property type="component" value="Unassembled WGS sequence"/>
</dbReference>
<dbReference type="PANTHER" id="PTHR24637">
    <property type="entry name" value="COLLAGEN"/>
    <property type="match status" value="1"/>
</dbReference>
<dbReference type="InterPro" id="IPR008160">
    <property type="entry name" value="Collagen"/>
</dbReference>
<keyword evidence="1" id="KW-0677">Repeat</keyword>
<evidence type="ECO:0000313" key="5">
    <source>
        <dbReference type="Proteomes" id="UP000035642"/>
    </source>
</evidence>
<dbReference type="STRING" id="6313.A0A0K0D0Y8"/>
<feature type="compositionally biased region" description="Pro residues" evidence="2">
    <location>
        <begin position="145"/>
        <end position="163"/>
    </location>
</feature>
<feature type="domain" description="Nematode cuticle collagen N-terminal" evidence="4">
    <location>
        <begin position="9"/>
        <end position="61"/>
    </location>
</feature>
<evidence type="ECO:0000313" key="6">
    <source>
        <dbReference type="WBParaSite" id="ACAC_0000373301-mRNA-1"/>
    </source>
</evidence>
<accession>A0A0K0D0Y8</accession>
<dbReference type="Pfam" id="PF01484">
    <property type="entry name" value="Col_cuticle_N"/>
    <property type="match status" value="1"/>
</dbReference>
<feature type="compositionally biased region" description="Pro residues" evidence="2">
    <location>
        <begin position="240"/>
        <end position="261"/>
    </location>
</feature>
<reference evidence="5" key="1">
    <citation type="submission" date="2012-09" db="EMBL/GenBank/DDBJ databases">
        <authorList>
            <person name="Martin A.A."/>
        </authorList>
    </citation>
    <scope>NUCLEOTIDE SEQUENCE</scope>
</reference>
<feature type="compositionally biased region" description="Pro residues" evidence="2">
    <location>
        <begin position="173"/>
        <end position="199"/>
    </location>
</feature>
<evidence type="ECO:0000256" key="3">
    <source>
        <dbReference type="SAM" id="Phobius"/>
    </source>
</evidence>
<keyword evidence="5" id="KW-1185">Reference proteome</keyword>
<dbReference type="InterPro" id="IPR002486">
    <property type="entry name" value="Col_cuticle_N"/>
</dbReference>
<dbReference type="PANTHER" id="PTHR24637:SF236">
    <property type="entry name" value="NEMATODE CUTICLE COLLAGEN N-TERMINAL DOMAIN-CONTAINING PROTEIN"/>
    <property type="match status" value="1"/>
</dbReference>
<feature type="region of interest" description="Disordered" evidence="2">
    <location>
        <begin position="98"/>
        <end position="273"/>
    </location>
</feature>
<feature type="compositionally biased region" description="Basic residues" evidence="2">
    <location>
        <begin position="324"/>
        <end position="333"/>
    </location>
</feature>
<keyword evidence="3" id="KW-1133">Transmembrane helix</keyword>
<dbReference type="AlphaFoldDB" id="A0A0K0D0Y8"/>
<evidence type="ECO:0000256" key="1">
    <source>
        <dbReference type="ARBA" id="ARBA00022737"/>
    </source>
</evidence>
<proteinExistence type="predicted"/>
<feature type="compositionally biased region" description="Basic residues" evidence="2">
    <location>
        <begin position="305"/>
        <end position="317"/>
    </location>
</feature>
<name>A0A0K0D0Y8_ANGCA</name>
<feature type="transmembrane region" description="Helical" evidence="3">
    <location>
        <begin position="12"/>
        <end position="33"/>
    </location>
</feature>
<evidence type="ECO:0000256" key="2">
    <source>
        <dbReference type="SAM" id="MobiDB-lite"/>
    </source>
</evidence>
<keyword evidence="3" id="KW-0812">Transmembrane</keyword>
<dbReference type="Pfam" id="PF01391">
    <property type="entry name" value="Collagen"/>
    <property type="match status" value="2"/>
</dbReference>
<organism evidence="5 6">
    <name type="scientific">Angiostrongylus cantonensis</name>
    <name type="common">Rat lungworm</name>
    <dbReference type="NCBI Taxonomy" id="6313"/>
    <lineage>
        <taxon>Eukaryota</taxon>
        <taxon>Metazoa</taxon>
        <taxon>Ecdysozoa</taxon>
        <taxon>Nematoda</taxon>
        <taxon>Chromadorea</taxon>
        <taxon>Rhabditida</taxon>
        <taxon>Rhabditina</taxon>
        <taxon>Rhabditomorpha</taxon>
        <taxon>Strongyloidea</taxon>
        <taxon>Metastrongylidae</taxon>
        <taxon>Angiostrongylus</taxon>
    </lineage>
</organism>
<evidence type="ECO:0000259" key="4">
    <source>
        <dbReference type="SMART" id="SM01088"/>
    </source>
</evidence>
<protein>
    <submittedName>
        <fullName evidence="6">Putative COLlagen</fullName>
    </submittedName>
</protein>
<feature type="compositionally biased region" description="Pro residues" evidence="2">
    <location>
        <begin position="210"/>
        <end position="225"/>
    </location>
</feature>
<dbReference type="WBParaSite" id="ACAC_0000373301-mRNA-1">
    <property type="protein sequence ID" value="ACAC_0000373301-mRNA-1"/>
    <property type="gene ID" value="ACAC_0000373301"/>
</dbReference>
<dbReference type="SMART" id="SM01088">
    <property type="entry name" value="Col_cuticle_N"/>
    <property type="match status" value="1"/>
</dbReference>
<keyword evidence="3" id="KW-0472">Membrane</keyword>
<dbReference type="GO" id="GO:0042302">
    <property type="term" value="F:structural constituent of cuticle"/>
    <property type="evidence" value="ECO:0007669"/>
    <property type="project" value="InterPro"/>
</dbReference>